<dbReference type="AlphaFoldDB" id="A0A0V0QGP6"/>
<dbReference type="InParanoid" id="A0A0V0QGP6"/>
<gene>
    <name evidence="2" type="ORF">PPERSA_01308</name>
</gene>
<evidence type="ECO:0000256" key="1">
    <source>
        <dbReference type="SAM" id="MobiDB-lite"/>
    </source>
</evidence>
<proteinExistence type="predicted"/>
<dbReference type="Proteomes" id="UP000054937">
    <property type="component" value="Unassembled WGS sequence"/>
</dbReference>
<evidence type="ECO:0000313" key="2">
    <source>
        <dbReference type="EMBL" id="KRX01405.1"/>
    </source>
</evidence>
<keyword evidence="3" id="KW-1185">Reference proteome</keyword>
<comment type="caution">
    <text evidence="2">The sequence shown here is derived from an EMBL/GenBank/DDBJ whole genome shotgun (WGS) entry which is preliminary data.</text>
</comment>
<sequence length="274" mass="33499">MKLNYSKDYIPVYKHYSTFGETEPSPKKLHHTYIQDPITQKNHRENQIPTKQDEQFYQKQYTLNLRKYQNPENKISSPYDNYKTQPKQNQQLQHQNQNQRSKESQQQLYDTQTINQNQNKPLQNENIINDNYVRFNDKIYLKSDLQQHKDLYTTQTYYQPVQYVYQQQPIYENQPYYQQNMFNQQNQQNLNFSQIPQPFQTTNQNNSYPNTYNNYQDQQKLQFYYPQQQINNKYNNDINQCTCNNDEQQQTQKKMFTVPGSWVPGDIQKIRSYY</sequence>
<feature type="compositionally biased region" description="Low complexity" evidence="1">
    <location>
        <begin position="85"/>
        <end position="99"/>
    </location>
</feature>
<organism evidence="2 3">
    <name type="scientific">Pseudocohnilembus persalinus</name>
    <name type="common">Ciliate</name>
    <dbReference type="NCBI Taxonomy" id="266149"/>
    <lineage>
        <taxon>Eukaryota</taxon>
        <taxon>Sar</taxon>
        <taxon>Alveolata</taxon>
        <taxon>Ciliophora</taxon>
        <taxon>Intramacronucleata</taxon>
        <taxon>Oligohymenophorea</taxon>
        <taxon>Scuticociliatia</taxon>
        <taxon>Philasterida</taxon>
        <taxon>Pseudocohnilembidae</taxon>
        <taxon>Pseudocohnilembus</taxon>
    </lineage>
</organism>
<accession>A0A0V0QGP6</accession>
<evidence type="ECO:0000313" key="3">
    <source>
        <dbReference type="Proteomes" id="UP000054937"/>
    </source>
</evidence>
<protein>
    <submittedName>
        <fullName evidence="2">Uncharacterized protein</fullName>
    </submittedName>
</protein>
<feature type="compositionally biased region" description="Polar residues" evidence="1">
    <location>
        <begin position="70"/>
        <end position="84"/>
    </location>
</feature>
<reference evidence="2 3" key="1">
    <citation type="journal article" date="2015" name="Sci. Rep.">
        <title>Genome of the facultative scuticociliatosis pathogen Pseudocohnilembus persalinus provides insight into its virulence through horizontal gene transfer.</title>
        <authorList>
            <person name="Xiong J."/>
            <person name="Wang G."/>
            <person name="Cheng J."/>
            <person name="Tian M."/>
            <person name="Pan X."/>
            <person name="Warren A."/>
            <person name="Jiang C."/>
            <person name="Yuan D."/>
            <person name="Miao W."/>
        </authorList>
    </citation>
    <scope>NUCLEOTIDE SEQUENCE [LARGE SCALE GENOMIC DNA]</scope>
    <source>
        <strain evidence="2">36N120E</strain>
    </source>
</reference>
<name>A0A0V0QGP6_PSEPJ</name>
<dbReference type="EMBL" id="LDAU01000170">
    <property type="protein sequence ID" value="KRX01405.1"/>
    <property type="molecule type" value="Genomic_DNA"/>
</dbReference>
<feature type="region of interest" description="Disordered" evidence="1">
    <location>
        <begin position="66"/>
        <end position="108"/>
    </location>
</feature>